<dbReference type="PANTHER" id="PTHR42933:SF3">
    <property type="entry name" value="TYPE I RESTRICTION ENZYME MJAVIII METHYLASE SUBUNIT"/>
    <property type="match status" value="1"/>
</dbReference>
<dbReference type="GO" id="GO:0008170">
    <property type="term" value="F:N-methyltransferase activity"/>
    <property type="evidence" value="ECO:0007669"/>
    <property type="project" value="InterPro"/>
</dbReference>
<dbReference type="SUPFAM" id="SSF53335">
    <property type="entry name" value="S-adenosyl-L-methionine-dependent methyltransferases"/>
    <property type="match status" value="1"/>
</dbReference>
<dbReference type="InterPro" id="IPR003356">
    <property type="entry name" value="DNA_methylase_A-5"/>
</dbReference>
<dbReference type="InterPro" id="IPR038333">
    <property type="entry name" value="T1MK-like_N_sf"/>
</dbReference>
<evidence type="ECO:0000256" key="6">
    <source>
        <dbReference type="ARBA" id="ARBA00022747"/>
    </source>
</evidence>
<dbReference type="EC" id="2.1.1.72" evidence="2"/>
<dbReference type="GO" id="GO:0004519">
    <property type="term" value="F:endonuclease activity"/>
    <property type="evidence" value="ECO:0007669"/>
    <property type="project" value="UniProtKB-KW"/>
</dbReference>
<keyword evidence="5" id="KW-0949">S-adenosyl-L-methionine</keyword>
<keyword evidence="10" id="KW-0255">Endonuclease</keyword>
<dbReference type="GO" id="GO:0009007">
    <property type="term" value="F:site-specific DNA-methyltransferase (adenine-specific) activity"/>
    <property type="evidence" value="ECO:0007669"/>
    <property type="project" value="UniProtKB-EC"/>
</dbReference>
<dbReference type="AlphaFoldDB" id="A0A7M2ZY86"/>
<reference evidence="10 11" key="2">
    <citation type="submission" date="2019-01" db="EMBL/GenBank/DDBJ databases">
        <title>The Pseudomonas aeruginosa pan-genome provides new insights on its population structure, horizontal gene transfer and pathogenicity.</title>
        <authorList>
            <person name="Freschi L."/>
            <person name="Vincent A.T."/>
            <person name="Jeukens J."/>
            <person name="Emond-Rheault J.-G."/>
            <person name="Kukavica-Ibrulj I."/>
            <person name="Dupont M.-J."/>
            <person name="Charette S.J."/>
            <person name="Boyle B."/>
            <person name="Levesque R.C."/>
        </authorList>
    </citation>
    <scope>NUCLEOTIDE SEQUENCE [LARGE SCALE GENOMIC DNA]</scope>
    <source>
        <strain evidence="10 11">PA-W36</strain>
    </source>
</reference>
<keyword evidence="10" id="KW-0540">Nuclease</keyword>
<keyword evidence="10" id="KW-0378">Hydrolase</keyword>
<evidence type="ECO:0000256" key="7">
    <source>
        <dbReference type="ARBA" id="ARBA00047942"/>
    </source>
</evidence>
<dbReference type="Proteomes" id="UP000284767">
    <property type="component" value="Unassembled WGS sequence"/>
</dbReference>
<name>A0A7M2ZY86_PSEAI</name>
<evidence type="ECO:0000313" key="11">
    <source>
        <dbReference type="Proteomes" id="UP000284767"/>
    </source>
</evidence>
<reference evidence="10 11" key="1">
    <citation type="submission" date="2017-08" db="EMBL/GenBank/DDBJ databases">
        <authorList>
            <person name="Feschi L."/>
            <person name="Jeukens J."/>
            <person name="Emond-Rheault J.-G."/>
            <person name="Kukavica-Ibrulj I."/>
            <person name="Boyle B."/>
            <person name="Levesque R.C."/>
        </authorList>
    </citation>
    <scope>NUCLEOTIDE SEQUENCE [LARGE SCALE GENOMIC DNA]</scope>
    <source>
        <strain evidence="10 11">PA-W36</strain>
    </source>
</reference>
<dbReference type="Pfam" id="PF02384">
    <property type="entry name" value="N6_Mtase"/>
    <property type="match status" value="1"/>
</dbReference>
<evidence type="ECO:0000256" key="4">
    <source>
        <dbReference type="ARBA" id="ARBA00022679"/>
    </source>
</evidence>
<dbReference type="RefSeq" id="WP_017001536.1">
    <property type="nucleotide sequence ID" value="NZ_CAADOK010000083.1"/>
</dbReference>
<keyword evidence="4" id="KW-0808">Transferase</keyword>
<dbReference type="InterPro" id="IPR051537">
    <property type="entry name" value="DNA_Adenine_Mtase"/>
</dbReference>
<evidence type="ECO:0000256" key="5">
    <source>
        <dbReference type="ARBA" id="ARBA00022691"/>
    </source>
</evidence>
<protein>
    <recommendedName>
        <fullName evidence="2">site-specific DNA-methyltransferase (adenine-specific)</fullName>
        <ecNumber evidence="2">2.1.1.72</ecNumber>
    </recommendedName>
</protein>
<dbReference type="GO" id="GO:0032259">
    <property type="term" value="P:methylation"/>
    <property type="evidence" value="ECO:0007669"/>
    <property type="project" value="UniProtKB-KW"/>
</dbReference>
<gene>
    <name evidence="10" type="ORF">IPC1295_08845</name>
</gene>
<dbReference type="GO" id="GO:0009307">
    <property type="term" value="P:DNA restriction-modification system"/>
    <property type="evidence" value="ECO:0007669"/>
    <property type="project" value="UniProtKB-KW"/>
</dbReference>
<feature type="domain" description="DNA methylase adenine-specific" evidence="9">
    <location>
        <begin position="154"/>
        <end position="456"/>
    </location>
</feature>
<dbReference type="PANTHER" id="PTHR42933">
    <property type="entry name" value="SLR6095 PROTEIN"/>
    <property type="match status" value="1"/>
</dbReference>
<dbReference type="Gene3D" id="3.40.50.150">
    <property type="entry name" value="Vaccinia Virus protein VP39"/>
    <property type="match status" value="1"/>
</dbReference>
<dbReference type="InterPro" id="IPR029063">
    <property type="entry name" value="SAM-dependent_MTases_sf"/>
</dbReference>
<evidence type="ECO:0000256" key="3">
    <source>
        <dbReference type="ARBA" id="ARBA00022603"/>
    </source>
</evidence>
<evidence type="ECO:0000256" key="8">
    <source>
        <dbReference type="SAM" id="Coils"/>
    </source>
</evidence>
<keyword evidence="3" id="KW-0489">Methyltransferase</keyword>
<comment type="similarity">
    <text evidence="1">Belongs to the N(4)/N(6)-methyltransferase family.</text>
</comment>
<evidence type="ECO:0000313" key="10">
    <source>
        <dbReference type="EMBL" id="RPM19255.1"/>
    </source>
</evidence>
<sequence>MPDLQMLNTINAAISSVLSVFRGVCDPHDSVEFAMAMLMLKYLTDTGLEDSPENKKLASGVHYFVPEKANFYSLHAARSQPGNGARIDKALELIDASNSGLDKMSLFVSFDSPRLGSADQKDRILCRLLEAFRTPALDFRVVPSGDIQGAAAAASEAILRYTGEASGKRGGEYLTPPELSQLIARLMQPSEGEKIYDPFCGAAWTLTACNKFARQNSSGKGCLLYGQDANGNTLGLAKMNLLLHGETDCLLAWGDTLRNPSFLDADGQLSRFDVVVSHPPFSLREWGHEWAENDPFGRYWRGIPPRASGDFACISHMIASLAPERGRMAVIVSLGVLFRGGAERQIREHLVKENLIDAVIALPPKMLANTGIQTAILVLRRKKADDGILFIDAGRSYQQGKILNVLREPDLDQIETTYQARINVDQYSKLASQTEVAGNDYNLSVARYVEILEEEEELDLASLRAERAVLRSELERLEEKLAILLKEIGHA</sequence>
<evidence type="ECO:0000259" key="9">
    <source>
        <dbReference type="Pfam" id="PF02384"/>
    </source>
</evidence>
<dbReference type="Gene3D" id="1.20.1260.30">
    <property type="match status" value="1"/>
</dbReference>
<dbReference type="PRINTS" id="PR00507">
    <property type="entry name" value="N12N6MTFRASE"/>
</dbReference>
<evidence type="ECO:0000256" key="1">
    <source>
        <dbReference type="ARBA" id="ARBA00006594"/>
    </source>
</evidence>
<organism evidence="10 11">
    <name type="scientific">Pseudomonas aeruginosa</name>
    <dbReference type="NCBI Taxonomy" id="287"/>
    <lineage>
        <taxon>Bacteria</taxon>
        <taxon>Pseudomonadati</taxon>
        <taxon>Pseudomonadota</taxon>
        <taxon>Gammaproteobacteria</taxon>
        <taxon>Pseudomonadales</taxon>
        <taxon>Pseudomonadaceae</taxon>
        <taxon>Pseudomonas</taxon>
    </lineage>
</organism>
<evidence type="ECO:0000256" key="2">
    <source>
        <dbReference type="ARBA" id="ARBA00011900"/>
    </source>
</evidence>
<comment type="catalytic activity">
    <reaction evidence="7">
        <text>a 2'-deoxyadenosine in DNA + S-adenosyl-L-methionine = an N(6)-methyl-2'-deoxyadenosine in DNA + S-adenosyl-L-homocysteine + H(+)</text>
        <dbReference type="Rhea" id="RHEA:15197"/>
        <dbReference type="Rhea" id="RHEA-COMP:12418"/>
        <dbReference type="Rhea" id="RHEA-COMP:12419"/>
        <dbReference type="ChEBI" id="CHEBI:15378"/>
        <dbReference type="ChEBI" id="CHEBI:57856"/>
        <dbReference type="ChEBI" id="CHEBI:59789"/>
        <dbReference type="ChEBI" id="CHEBI:90615"/>
        <dbReference type="ChEBI" id="CHEBI:90616"/>
        <dbReference type="EC" id="2.1.1.72"/>
    </reaction>
</comment>
<dbReference type="EMBL" id="NSNE01000004">
    <property type="protein sequence ID" value="RPM19255.1"/>
    <property type="molecule type" value="Genomic_DNA"/>
</dbReference>
<keyword evidence="8" id="KW-0175">Coiled coil</keyword>
<proteinExistence type="inferred from homology"/>
<comment type="caution">
    <text evidence="10">The sequence shown here is derived from an EMBL/GenBank/DDBJ whole genome shotgun (WGS) entry which is preliminary data.</text>
</comment>
<keyword evidence="6" id="KW-0680">Restriction system</keyword>
<accession>A0A7M2ZY86</accession>
<feature type="coiled-coil region" evidence="8">
    <location>
        <begin position="453"/>
        <end position="487"/>
    </location>
</feature>
<dbReference type="GO" id="GO:0003677">
    <property type="term" value="F:DNA binding"/>
    <property type="evidence" value="ECO:0007669"/>
    <property type="project" value="InterPro"/>
</dbReference>